<keyword evidence="2" id="KW-1185">Reference proteome</keyword>
<dbReference type="Proteomes" id="UP000027135">
    <property type="component" value="Unassembled WGS sequence"/>
</dbReference>
<proteinExistence type="predicted"/>
<dbReference type="AlphaFoldDB" id="A0A067R2Q2"/>
<name>A0A067R2Q2_ZOONE</name>
<evidence type="ECO:0000313" key="2">
    <source>
        <dbReference type="Proteomes" id="UP000027135"/>
    </source>
</evidence>
<sequence length="220" mass="24639">MANSSGSSGQPRKIILLRRNLEPNIKCEVVREAVSEDSEGDTGITVISSPSVMEKNLHLNEMQLAQRKRKTFRLEWLDIPEFKDWLSPDPDSPYKARCLACNTVLNAGKSELEKHATGAKHERAVVALKRMVLEQQVWDESNEMNEADDEDDDEIYDSSVNVGTQTTFTGEHLEQNQHLEVLNRIASSVDSLAASAASAFESLARHQETMSNILMQLVNK</sequence>
<dbReference type="eggNOG" id="ENOG502SW72">
    <property type="taxonomic scope" value="Eukaryota"/>
</dbReference>
<evidence type="ECO:0000313" key="1">
    <source>
        <dbReference type="EMBL" id="KDR13297.1"/>
    </source>
</evidence>
<reference evidence="1 2" key="1">
    <citation type="journal article" date="2014" name="Nat. Commun.">
        <title>Molecular traces of alternative social organization in a termite genome.</title>
        <authorList>
            <person name="Terrapon N."/>
            <person name="Li C."/>
            <person name="Robertson H.M."/>
            <person name="Ji L."/>
            <person name="Meng X."/>
            <person name="Booth W."/>
            <person name="Chen Z."/>
            <person name="Childers C.P."/>
            <person name="Glastad K.M."/>
            <person name="Gokhale K."/>
            <person name="Gowin J."/>
            <person name="Gronenberg W."/>
            <person name="Hermansen R.A."/>
            <person name="Hu H."/>
            <person name="Hunt B.G."/>
            <person name="Huylmans A.K."/>
            <person name="Khalil S.M."/>
            <person name="Mitchell R.D."/>
            <person name="Munoz-Torres M.C."/>
            <person name="Mustard J.A."/>
            <person name="Pan H."/>
            <person name="Reese J.T."/>
            <person name="Scharf M.E."/>
            <person name="Sun F."/>
            <person name="Vogel H."/>
            <person name="Xiao J."/>
            <person name="Yang W."/>
            <person name="Yang Z."/>
            <person name="Yang Z."/>
            <person name="Zhou J."/>
            <person name="Zhu J."/>
            <person name="Brent C.S."/>
            <person name="Elsik C.G."/>
            <person name="Goodisman M.A."/>
            <person name="Liberles D.A."/>
            <person name="Roe R.M."/>
            <person name="Vargo E.L."/>
            <person name="Vilcinskas A."/>
            <person name="Wang J."/>
            <person name="Bornberg-Bauer E."/>
            <person name="Korb J."/>
            <person name="Zhang G."/>
            <person name="Liebig J."/>
        </authorList>
    </citation>
    <scope>NUCLEOTIDE SEQUENCE [LARGE SCALE GENOMIC DNA]</scope>
    <source>
        <tissue evidence="1">Whole organism</tissue>
    </source>
</reference>
<accession>A0A067R2Q2</accession>
<organism evidence="1 2">
    <name type="scientific">Zootermopsis nevadensis</name>
    <name type="common">Dampwood termite</name>
    <dbReference type="NCBI Taxonomy" id="136037"/>
    <lineage>
        <taxon>Eukaryota</taxon>
        <taxon>Metazoa</taxon>
        <taxon>Ecdysozoa</taxon>
        <taxon>Arthropoda</taxon>
        <taxon>Hexapoda</taxon>
        <taxon>Insecta</taxon>
        <taxon>Pterygota</taxon>
        <taxon>Neoptera</taxon>
        <taxon>Polyneoptera</taxon>
        <taxon>Dictyoptera</taxon>
        <taxon>Blattodea</taxon>
        <taxon>Blattoidea</taxon>
        <taxon>Termitoidae</taxon>
        <taxon>Termopsidae</taxon>
        <taxon>Zootermopsis</taxon>
    </lineage>
</organism>
<gene>
    <name evidence="1" type="ORF">L798_12228</name>
</gene>
<dbReference type="EMBL" id="KK852954">
    <property type="protein sequence ID" value="KDR13297.1"/>
    <property type="molecule type" value="Genomic_DNA"/>
</dbReference>
<protein>
    <submittedName>
        <fullName evidence="1">Uncharacterized protein</fullName>
    </submittedName>
</protein>
<dbReference type="InParanoid" id="A0A067R2Q2"/>